<dbReference type="AlphaFoldDB" id="A0A097QTM9"/>
<dbReference type="CDD" id="cd05403">
    <property type="entry name" value="NT_KNTase_like"/>
    <property type="match status" value="1"/>
</dbReference>
<dbReference type="GO" id="GO:0016740">
    <property type="term" value="F:transferase activity"/>
    <property type="evidence" value="ECO:0007669"/>
    <property type="project" value="UniProtKB-KW"/>
</dbReference>
<evidence type="ECO:0000259" key="1">
    <source>
        <dbReference type="Pfam" id="PF18765"/>
    </source>
</evidence>
<dbReference type="InterPro" id="IPR052548">
    <property type="entry name" value="Type_VII_TA_antitoxin"/>
</dbReference>
<protein>
    <submittedName>
        <fullName evidence="2">Nucleotidyltransferase</fullName>
    </submittedName>
</protein>
<reference evidence="2 3" key="1">
    <citation type="journal article" date="2015" name="Int. J. Syst. Evol. Microbiol.">
        <title>Thermococcus eurythermalis sp. nov., a conditional piezophilic hyperthermophilic archaeon with a wide temperature range isolated from an oil-immersed chimney in the Guaymas Basin.</title>
        <authorList>
            <person name="Zhao W."/>
            <person name="Zeng X."/>
            <person name="Xiao X."/>
        </authorList>
    </citation>
    <scope>NUCLEOTIDE SEQUENCE [LARGE SCALE GENOMIC DNA]</scope>
    <source>
        <strain evidence="2 3">A501</strain>
    </source>
</reference>
<feature type="domain" description="Polymerase beta nucleotidyltransferase" evidence="1">
    <location>
        <begin position="16"/>
        <end position="92"/>
    </location>
</feature>
<dbReference type="PANTHER" id="PTHR33933:SF3">
    <property type="entry name" value="PROTEIN ADENYLYLTRANSFERASE MJ0604-RELATED"/>
    <property type="match status" value="1"/>
</dbReference>
<evidence type="ECO:0000313" key="3">
    <source>
        <dbReference type="Proteomes" id="UP000029980"/>
    </source>
</evidence>
<dbReference type="PANTHER" id="PTHR33933">
    <property type="entry name" value="NUCLEOTIDYLTRANSFERASE"/>
    <property type="match status" value="1"/>
</dbReference>
<keyword evidence="2" id="KW-0808">Transferase</keyword>
<gene>
    <name evidence="2" type="ORF">TEU_05455</name>
</gene>
<dbReference type="Pfam" id="PF18765">
    <property type="entry name" value="Polbeta"/>
    <property type="match status" value="1"/>
</dbReference>
<accession>A0A097QTM9</accession>
<dbReference type="InterPro" id="IPR041633">
    <property type="entry name" value="Polbeta"/>
</dbReference>
<dbReference type="STRING" id="1505907.TEU_05455"/>
<dbReference type="SUPFAM" id="SSF81301">
    <property type="entry name" value="Nucleotidyltransferase"/>
    <property type="match status" value="1"/>
</dbReference>
<dbReference type="EMBL" id="CP008887">
    <property type="protein sequence ID" value="AIU69822.1"/>
    <property type="molecule type" value="Genomic_DNA"/>
</dbReference>
<dbReference type="NCBIfam" id="NF047752">
    <property type="entry name" value="MntA_antitoxin"/>
    <property type="match status" value="1"/>
</dbReference>
<dbReference type="HOGENOM" id="CLU_130257_1_2_2"/>
<dbReference type="RefSeq" id="WP_050002794.1">
    <property type="nucleotide sequence ID" value="NZ_CP008887.1"/>
</dbReference>
<dbReference type="InterPro" id="IPR043519">
    <property type="entry name" value="NT_sf"/>
</dbReference>
<keyword evidence="3" id="KW-1185">Reference proteome</keyword>
<dbReference type="KEGG" id="teu:TEU_05455"/>
<proteinExistence type="predicted"/>
<dbReference type="Proteomes" id="UP000029980">
    <property type="component" value="Chromosome"/>
</dbReference>
<sequence length="124" mass="14680">MKLEEAVRKILELGGERVKFIILFGSQARDEAGKDSDIDLCVYYEGSPKEAFRFRELVLGYLSDKYDVQVFQLLPVYLKRECLRGKVLFCRDGTVLYDLAYETLKEWEDFKRYYYDYLGLEAIE</sequence>
<dbReference type="GeneID" id="25152880"/>
<dbReference type="Gene3D" id="3.30.460.10">
    <property type="entry name" value="Beta Polymerase, domain 2"/>
    <property type="match status" value="1"/>
</dbReference>
<name>A0A097QTM9_9EURY</name>
<dbReference type="OrthoDB" id="61846at2157"/>
<organism evidence="2 3">
    <name type="scientific">Thermococcus eurythermalis</name>
    <dbReference type="NCBI Taxonomy" id="1505907"/>
    <lineage>
        <taxon>Archaea</taxon>
        <taxon>Methanobacteriati</taxon>
        <taxon>Methanobacteriota</taxon>
        <taxon>Thermococci</taxon>
        <taxon>Thermococcales</taxon>
        <taxon>Thermococcaceae</taxon>
        <taxon>Thermococcus</taxon>
    </lineage>
</organism>
<evidence type="ECO:0000313" key="2">
    <source>
        <dbReference type="EMBL" id="AIU69822.1"/>
    </source>
</evidence>